<dbReference type="GO" id="GO:0030674">
    <property type="term" value="F:protein-macromolecule adaptor activity"/>
    <property type="evidence" value="ECO:0007669"/>
    <property type="project" value="TreeGrafter"/>
</dbReference>
<keyword evidence="8 13" id="KW-1133">Transmembrane helix</keyword>
<evidence type="ECO:0000256" key="4">
    <source>
        <dbReference type="ARBA" id="ARBA00022448"/>
    </source>
</evidence>
<dbReference type="InterPro" id="IPR019049">
    <property type="entry name" value="Nucleoporin_prot_Ndc1/Nup"/>
</dbReference>
<feature type="transmembrane region" description="Helical" evidence="13">
    <location>
        <begin position="43"/>
        <end position="62"/>
    </location>
</feature>
<feature type="transmembrane region" description="Helical" evidence="13">
    <location>
        <begin position="12"/>
        <end position="31"/>
    </location>
</feature>
<dbReference type="GO" id="GO:0070762">
    <property type="term" value="C:nuclear pore transmembrane ring"/>
    <property type="evidence" value="ECO:0007669"/>
    <property type="project" value="TreeGrafter"/>
</dbReference>
<evidence type="ECO:0000256" key="7">
    <source>
        <dbReference type="ARBA" id="ARBA00022927"/>
    </source>
</evidence>
<dbReference type="GO" id="GO:0051028">
    <property type="term" value="P:mRNA transport"/>
    <property type="evidence" value="ECO:0007669"/>
    <property type="project" value="UniProtKB-KW"/>
</dbReference>
<dbReference type="PANTHER" id="PTHR13269:SF6">
    <property type="entry name" value="NUCLEOPORIN NDC1"/>
    <property type="match status" value="1"/>
</dbReference>
<comment type="caution">
    <text evidence="14">The sequence shown here is derived from an EMBL/GenBank/DDBJ whole genome shotgun (WGS) entry which is preliminary data.</text>
</comment>
<dbReference type="AlphaFoldDB" id="A0A1J4KX42"/>
<evidence type="ECO:0000256" key="9">
    <source>
        <dbReference type="ARBA" id="ARBA00023010"/>
    </source>
</evidence>
<comment type="similarity">
    <text evidence="3">Belongs to the NDC1 family.</text>
</comment>
<dbReference type="EMBL" id="MLAK01000182">
    <property type="protein sequence ID" value="OHT15825.1"/>
    <property type="molecule type" value="Genomic_DNA"/>
</dbReference>
<keyword evidence="15" id="KW-1185">Reference proteome</keyword>
<evidence type="ECO:0000256" key="11">
    <source>
        <dbReference type="ARBA" id="ARBA00023136"/>
    </source>
</evidence>
<protein>
    <submittedName>
        <fullName evidence="14">Uncharacterized protein</fullName>
    </submittedName>
</protein>
<reference evidence="14" key="1">
    <citation type="submission" date="2016-10" db="EMBL/GenBank/DDBJ databases">
        <authorList>
            <person name="Benchimol M."/>
            <person name="Almeida L.G."/>
            <person name="Vasconcelos A.T."/>
            <person name="Perreira-Neves A."/>
            <person name="Rosa I.A."/>
            <person name="Tasca T."/>
            <person name="Bogo M.R."/>
            <person name="de Souza W."/>
        </authorList>
    </citation>
    <scope>NUCLEOTIDE SEQUENCE [LARGE SCALE GENOMIC DNA]</scope>
    <source>
        <strain evidence="14">K</strain>
    </source>
</reference>
<dbReference type="GeneID" id="94848931"/>
<dbReference type="GO" id="GO:0015031">
    <property type="term" value="P:protein transport"/>
    <property type="evidence" value="ECO:0007669"/>
    <property type="project" value="UniProtKB-KW"/>
</dbReference>
<evidence type="ECO:0000256" key="6">
    <source>
        <dbReference type="ARBA" id="ARBA00022816"/>
    </source>
</evidence>
<dbReference type="Pfam" id="PF09531">
    <property type="entry name" value="Ndc1_Nup"/>
    <property type="match status" value="1"/>
</dbReference>
<evidence type="ECO:0000256" key="1">
    <source>
        <dbReference type="ARBA" id="ARBA00004232"/>
    </source>
</evidence>
<accession>A0A1J4KX42</accession>
<dbReference type="RefSeq" id="XP_068368961.1">
    <property type="nucleotide sequence ID" value="XM_068514227.1"/>
</dbReference>
<feature type="transmembrane region" description="Helical" evidence="13">
    <location>
        <begin position="108"/>
        <end position="126"/>
    </location>
</feature>
<evidence type="ECO:0000256" key="13">
    <source>
        <dbReference type="SAM" id="Phobius"/>
    </source>
</evidence>
<organism evidence="14 15">
    <name type="scientific">Tritrichomonas foetus</name>
    <dbReference type="NCBI Taxonomy" id="1144522"/>
    <lineage>
        <taxon>Eukaryota</taxon>
        <taxon>Metamonada</taxon>
        <taxon>Parabasalia</taxon>
        <taxon>Tritrichomonadida</taxon>
        <taxon>Tritrichomonadidae</taxon>
        <taxon>Tritrichomonas</taxon>
    </lineage>
</organism>
<evidence type="ECO:0000256" key="2">
    <source>
        <dbReference type="ARBA" id="ARBA00004567"/>
    </source>
</evidence>
<sequence length="449" mass="51349">MSFTTLVIQWKIIGAFTWAFFFNNVLLSRLISLFSQILGFQYIWQFEAMSLVILPFLMYTYIQTLTSVPVPMRLLHLRDGFYRVFWFVVYWFFLYLAASASIDSPSAALLAFIVSSIVAMTNRHVFYFEFVKKSRFQKFCAAYQSRFLIAMIIGGIFVPLSGFGGLCASIQLFVFSDVIFAITVVVASEPVSFTSSDNKRLIEGLKSTGITQYLAFADLYAISGGNALRRKFLFKDPSGRVFSSIVDACSKLLKSFSERQLKMVQLGNSKAPLHRLNDNQWRRNQIDRPTAIQTEIEKEEETFLQKLNNFFFSGSKSKEKLMEQMMRETAALEFSTLVMFAVQSLVRMLFVLPKEDNYGVGQICAEQILDMLLTAKIALDKTANYAFVSSGYGNNWFAKGPSDLALKTKYTVDWGVNEILRHFPTQMDYSRLSHRNIEVAERLLGRKIM</sequence>
<keyword evidence="12" id="KW-0539">Nucleus</keyword>
<keyword evidence="7" id="KW-0653">Protein transport</keyword>
<comment type="subcellular location">
    <subcellularLocation>
        <location evidence="1">Nucleus membrane</location>
        <topology evidence="1">Multi-pass membrane protein</topology>
    </subcellularLocation>
    <subcellularLocation>
        <location evidence="2">Nucleus</location>
        <location evidence="2">Nuclear pore complex</location>
    </subcellularLocation>
</comment>
<dbReference type="VEuPathDB" id="TrichDB:TRFO_42267"/>
<feature type="transmembrane region" description="Helical" evidence="13">
    <location>
        <begin position="147"/>
        <end position="166"/>
    </location>
</feature>
<keyword evidence="10" id="KW-0906">Nuclear pore complex</keyword>
<evidence type="ECO:0000256" key="10">
    <source>
        <dbReference type="ARBA" id="ARBA00023132"/>
    </source>
</evidence>
<keyword evidence="5 13" id="KW-0812">Transmembrane</keyword>
<evidence type="ECO:0000313" key="14">
    <source>
        <dbReference type="EMBL" id="OHT15825.1"/>
    </source>
</evidence>
<evidence type="ECO:0000256" key="5">
    <source>
        <dbReference type="ARBA" id="ARBA00022692"/>
    </source>
</evidence>
<evidence type="ECO:0000256" key="12">
    <source>
        <dbReference type="ARBA" id="ARBA00023242"/>
    </source>
</evidence>
<evidence type="ECO:0000256" key="3">
    <source>
        <dbReference type="ARBA" id="ARBA00005760"/>
    </source>
</evidence>
<dbReference type="GO" id="GO:0006999">
    <property type="term" value="P:nuclear pore organization"/>
    <property type="evidence" value="ECO:0007669"/>
    <property type="project" value="TreeGrafter"/>
</dbReference>
<dbReference type="GO" id="GO:0031965">
    <property type="term" value="C:nuclear membrane"/>
    <property type="evidence" value="ECO:0007669"/>
    <property type="project" value="UniProtKB-SubCell"/>
</dbReference>
<keyword evidence="4" id="KW-0813">Transport</keyword>
<proteinExistence type="inferred from homology"/>
<evidence type="ECO:0000256" key="8">
    <source>
        <dbReference type="ARBA" id="ARBA00022989"/>
    </source>
</evidence>
<feature type="transmembrane region" description="Helical" evidence="13">
    <location>
        <begin position="83"/>
        <end position="102"/>
    </location>
</feature>
<dbReference type="PANTHER" id="PTHR13269">
    <property type="entry name" value="NUCLEOPORIN NDC1"/>
    <property type="match status" value="1"/>
</dbReference>
<gene>
    <name evidence="14" type="ORF">TRFO_42267</name>
</gene>
<keyword evidence="6" id="KW-0509">mRNA transport</keyword>
<name>A0A1J4KX42_9EUKA</name>
<dbReference type="Proteomes" id="UP000179807">
    <property type="component" value="Unassembled WGS sequence"/>
</dbReference>
<evidence type="ECO:0000313" key="15">
    <source>
        <dbReference type="Proteomes" id="UP000179807"/>
    </source>
</evidence>
<keyword evidence="9" id="KW-0811">Translocation</keyword>
<keyword evidence="11 13" id="KW-0472">Membrane</keyword>